<dbReference type="InterPro" id="IPR038219">
    <property type="entry name" value="Sep15/SelM_sf"/>
</dbReference>
<evidence type="ECO:0000313" key="5">
    <source>
        <dbReference type="Proteomes" id="UP001497482"/>
    </source>
</evidence>
<name>A0AAV2MQQ8_KNICA</name>
<accession>A0AAV2MQQ8</accession>
<evidence type="ECO:0000313" key="4">
    <source>
        <dbReference type="EMBL" id="CAL1615758.1"/>
    </source>
</evidence>
<dbReference type="InterPro" id="IPR014912">
    <property type="entry name" value="Sep15_SelM_dom"/>
</dbReference>
<feature type="region of interest" description="Disordered" evidence="2">
    <location>
        <begin position="59"/>
        <end position="80"/>
    </location>
</feature>
<organism evidence="4 5">
    <name type="scientific">Knipowitschia caucasica</name>
    <name type="common">Caucasian dwarf goby</name>
    <name type="synonym">Pomatoschistus caucasicus</name>
    <dbReference type="NCBI Taxonomy" id="637954"/>
    <lineage>
        <taxon>Eukaryota</taxon>
        <taxon>Metazoa</taxon>
        <taxon>Chordata</taxon>
        <taxon>Craniata</taxon>
        <taxon>Vertebrata</taxon>
        <taxon>Euteleostomi</taxon>
        <taxon>Actinopterygii</taxon>
        <taxon>Neopterygii</taxon>
        <taxon>Teleostei</taxon>
        <taxon>Neoteleostei</taxon>
        <taxon>Acanthomorphata</taxon>
        <taxon>Gobiaria</taxon>
        <taxon>Gobiiformes</taxon>
        <taxon>Gobioidei</taxon>
        <taxon>Gobiidae</taxon>
        <taxon>Gobiinae</taxon>
        <taxon>Knipowitschia</taxon>
    </lineage>
</organism>
<dbReference type="InterPro" id="IPR036249">
    <property type="entry name" value="Thioredoxin-like_sf"/>
</dbReference>
<feature type="domain" description="Selenoprotein F/M" evidence="3">
    <location>
        <begin position="2"/>
        <end position="54"/>
    </location>
</feature>
<protein>
    <recommendedName>
        <fullName evidence="3">Selenoprotein F/M domain-containing protein</fullName>
    </recommendedName>
</protein>
<dbReference type="SUPFAM" id="SSF52833">
    <property type="entry name" value="Thioredoxin-like"/>
    <property type="match status" value="1"/>
</dbReference>
<sequence length="80" mass="9419">MEQMALYHNLQYNSSEEKNPRLVFYNEDEEVVKTVRVKKMKSADISSLLDSLGFYKKSQKGEEVPEDFQHLPLRAPRDEL</sequence>
<evidence type="ECO:0000256" key="1">
    <source>
        <dbReference type="ARBA" id="ARBA00005742"/>
    </source>
</evidence>
<dbReference type="Gene3D" id="3.40.30.50">
    <property type="entry name" value="Sep15/SelM thioredoxin-like domain, active-site redox motif"/>
    <property type="match status" value="1"/>
</dbReference>
<dbReference type="Pfam" id="PF08806">
    <property type="entry name" value="Sep15_SelM"/>
    <property type="match status" value="1"/>
</dbReference>
<evidence type="ECO:0000259" key="3">
    <source>
        <dbReference type="Pfam" id="PF08806"/>
    </source>
</evidence>
<dbReference type="Proteomes" id="UP001497482">
    <property type="component" value="Chromosome 9"/>
</dbReference>
<reference evidence="4 5" key="1">
    <citation type="submission" date="2024-04" db="EMBL/GenBank/DDBJ databases">
        <authorList>
            <person name="Waldvogel A.-M."/>
            <person name="Schoenle A."/>
        </authorList>
    </citation>
    <scope>NUCLEOTIDE SEQUENCE [LARGE SCALE GENOMIC DNA]</scope>
</reference>
<dbReference type="EMBL" id="OZ035831">
    <property type="protein sequence ID" value="CAL1615758.1"/>
    <property type="molecule type" value="Genomic_DNA"/>
</dbReference>
<evidence type="ECO:0000256" key="2">
    <source>
        <dbReference type="SAM" id="MobiDB-lite"/>
    </source>
</evidence>
<gene>
    <name evidence="4" type="ORF">KC01_LOCUS41647</name>
</gene>
<proteinExistence type="inferred from homology"/>
<comment type="similarity">
    <text evidence="1">Belongs to the selenoprotein M/F family.</text>
</comment>
<keyword evidence="5" id="KW-1185">Reference proteome</keyword>
<dbReference type="AlphaFoldDB" id="A0AAV2MQQ8"/>